<evidence type="ECO:0000313" key="3">
    <source>
        <dbReference type="Proteomes" id="UP000652761"/>
    </source>
</evidence>
<gene>
    <name evidence="2" type="ORF">Taro_018610</name>
</gene>
<proteinExistence type="predicted"/>
<protein>
    <submittedName>
        <fullName evidence="2">Uncharacterized protein</fullName>
    </submittedName>
</protein>
<comment type="caution">
    <text evidence="2">The sequence shown here is derived from an EMBL/GenBank/DDBJ whole genome shotgun (WGS) entry which is preliminary data.</text>
</comment>
<evidence type="ECO:0000313" key="2">
    <source>
        <dbReference type="EMBL" id="MQL86083.1"/>
    </source>
</evidence>
<keyword evidence="3" id="KW-1185">Reference proteome</keyword>
<name>A0A843UZM7_COLES</name>
<feature type="region of interest" description="Disordered" evidence="1">
    <location>
        <begin position="18"/>
        <end position="56"/>
    </location>
</feature>
<accession>A0A843UZM7</accession>
<dbReference type="EMBL" id="NMUH01000871">
    <property type="protein sequence ID" value="MQL86083.1"/>
    <property type="molecule type" value="Genomic_DNA"/>
</dbReference>
<organism evidence="2 3">
    <name type="scientific">Colocasia esculenta</name>
    <name type="common">Wild taro</name>
    <name type="synonym">Arum esculentum</name>
    <dbReference type="NCBI Taxonomy" id="4460"/>
    <lineage>
        <taxon>Eukaryota</taxon>
        <taxon>Viridiplantae</taxon>
        <taxon>Streptophyta</taxon>
        <taxon>Embryophyta</taxon>
        <taxon>Tracheophyta</taxon>
        <taxon>Spermatophyta</taxon>
        <taxon>Magnoliopsida</taxon>
        <taxon>Liliopsida</taxon>
        <taxon>Araceae</taxon>
        <taxon>Aroideae</taxon>
        <taxon>Colocasieae</taxon>
        <taxon>Colocasia</taxon>
    </lineage>
</organism>
<reference evidence="2" key="1">
    <citation type="submission" date="2017-07" db="EMBL/GenBank/DDBJ databases">
        <title>Taro Niue Genome Assembly and Annotation.</title>
        <authorList>
            <person name="Atibalentja N."/>
            <person name="Keating K."/>
            <person name="Fields C.J."/>
        </authorList>
    </citation>
    <scope>NUCLEOTIDE SEQUENCE</scope>
    <source>
        <strain evidence="2">Niue_2</strain>
        <tissue evidence="2">Leaf</tissue>
    </source>
</reference>
<dbReference type="OrthoDB" id="2016860at2759"/>
<feature type="compositionally biased region" description="Low complexity" evidence="1">
    <location>
        <begin position="18"/>
        <end position="33"/>
    </location>
</feature>
<sequence>MVAGSSQAKLLDAYHHLLPASPSSRPPACLSRPWPRPPERIWDQEGEGGIRKKKDRTVGLRAHCGAPLQQQSQSREQQQQQVVEDEIGYILCSNCKVFKCVTFPDYGDGVM</sequence>
<evidence type="ECO:0000256" key="1">
    <source>
        <dbReference type="SAM" id="MobiDB-lite"/>
    </source>
</evidence>
<dbReference type="Proteomes" id="UP000652761">
    <property type="component" value="Unassembled WGS sequence"/>
</dbReference>
<dbReference type="AlphaFoldDB" id="A0A843UZM7"/>